<comment type="catalytic activity">
    <reaction evidence="5">
        <text>N(tele)-phospho-L-histidyl/L-threonyl-[pyruvate, phosphate dikinase] + ADP = N(tele)-phospho-L-histidyl/O-phospho-L-threonyl-[pyruvate, phosphate dikinase] + AMP + H(+)</text>
        <dbReference type="Rhea" id="RHEA:43692"/>
        <dbReference type="Rhea" id="RHEA-COMP:10650"/>
        <dbReference type="Rhea" id="RHEA-COMP:10651"/>
        <dbReference type="ChEBI" id="CHEBI:15378"/>
        <dbReference type="ChEBI" id="CHEBI:30013"/>
        <dbReference type="ChEBI" id="CHEBI:61977"/>
        <dbReference type="ChEBI" id="CHEBI:83586"/>
        <dbReference type="ChEBI" id="CHEBI:456215"/>
        <dbReference type="ChEBI" id="CHEBI:456216"/>
        <dbReference type="EC" id="2.7.11.32"/>
    </reaction>
</comment>
<feature type="binding site" evidence="5">
    <location>
        <begin position="158"/>
        <end position="165"/>
    </location>
    <ligand>
        <name>ADP</name>
        <dbReference type="ChEBI" id="CHEBI:456216"/>
    </ligand>
</feature>
<evidence type="ECO:0000256" key="2">
    <source>
        <dbReference type="ARBA" id="ARBA00022679"/>
    </source>
</evidence>
<dbReference type="AlphaFoldDB" id="A0A5J5HT76"/>
<evidence type="ECO:0000256" key="3">
    <source>
        <dbReference type="ARBA" id="ARBA00022741"/>
    </source>
</evidence>
<protein>
    <recommendedName>
        <fullName evidence="5">Putative pyruvate, phosphate dikinase regulatory protein</fullName>
        <shortName evidence="5">PPDK regulatory protein</shortName>
        <ecNumber evidence="5">2.7.11.32</ecNumber>
        <ecNumber evidence="5">2.7.4.27</ecNumber>
    </recommendedName>
</protein>
<keyword evidence="4 5" id="KW-0418">Kinase</keyword>
<dbReference type="PANTHER" id="PTHR31756">
    <property type="entry name" value="PYRUVATE, PHOSPHATE DIKINASE REGULATORY PROTEIN 1, CHLOROPLASTIC"/>
    <property type="match status" value="1"/>
</dbReference>
<accession>A0A5J5HT76</accession>
<dbReference type="Proteomes" id="UP000326671">
    <property type="component" value="Unassembled WGS sequence"/>
</dbReference>
<dbReference type="NCBIfam" id="NF003742">
    <property type="entry name" value="PRK05339.1"/>
    <property type="match status" value="1"/>
</dbReference>
<dbReference type="GO" id="GO:0016776">
    <property type="term" value="F:phosphotransferase activity, phosphate group as acceptor"/>
    <property type="evidence" value="ECO:0007669"/>
    <property type="project" value="UniProtKB-UniRule"/>
</dbReference>
<comment type="function">
    <text evidence="5">Bifunctional serine/threonine kinase and phosphorylase involved in the regulation of the pyruvate, phosphate dikinase (PPDK) by catalyzing its phosphorylation/dephosphorylation.</text>
</comment>
<organism evidence="6 7">
    <name type="scientific">Niallia endozanthoxylica</name>
    <dbReference type="NCBI Taxonomy" id="2036016"/>
    <lineage>
        <taxon>Bacteria</taxon>
        <taxon>Bacillati</taxon>
        <taxon>Bacillota</taxon>
        <taxon>Bacilli</taxon>
        <taxon>Bacillales</taxon>
        <taxon>Bacillaceae</taxon>
        <taxon>Niallia</taxon>
    </lineage>
</organism>
<reference evidence="6 7" key="1">
    <citation type="submission" date="2019-09" db="EMBL/GenBank/DDBJ databases">
        <title>Whole genome sequences of isolates from the Mars Exploration Rovers.</title>
        <authorList>
            <person name="Seuylemezian A."/>
            <person name="Vaishampayan P."/>
        </authorList>
    </citation>
    <scope>NUCLEOTIDE SEQUENCE [LARGE SCALE GENOMIC DNA]</scope>
    <source>
        <strain evidence="6 7">MER_TA_151</strain>
    </source>
</reference>
<keyword evidence="3 5" id="KW-0547">Nucleotide-binding</keyword>
<dbReference type="GO" id="GO:0043531">
    <property type="term" value="F:ADP binding"/>
    <property type="evidence" value="ECO:0007669"/>
    <property type="project" value="UniProtKB-UniRule"/>
</dbReference>
<evidence type="ECO:0000256" key="1">
    <source>
        <dbReference type="ARBA" id="ARBA00022527"/>
    </source>
</evidence>
<dbReference type="EMBL" id="VYKL01000015">
    <property type="protein sequence ID" value="KAA9025726.1"/>
    <property type="molecule type" value="Genomic_DNA"/>
</dbReference>
<dbReference type="EC" id="2.7.11.32" evidence="5"/>
<dbReference type="PANTHER" id="PTHR31756:SF3">
    <property type="entry name" value="PYRUVATE, PHOSPHATE DIKINASE REGULATORY PROTEIN 1, CHLOROPLASTIC"/>
    <property type="match status" value="1"/>
</dbReference>
<keyword evidence="1 5" id="KW-0723">Serine/threonine-protein kinase</keyword>
<evidence type="ECO:0000256" key="4">
    <source>
        <dbReference type="ARBA" id="ARBA00022777"/>
    </source>
</evidence>
<comment type="similarity">
    <text evidence="5">Belongs to the pyruvate, phosphate/water dikinase regulatory protein family. PDRP subfamily.</text>
</comment>
<comment type="caution">
    <text evidence="6">The sequence shown here is derived from an EMBL/GenBank/DDBJ whole genome shotgun (WGS) entry which is preliminary data.</text>
</comment>
<dbReference type="InterPro" id="IPR026565">
    <property type="entry name" value="PPDK_reg"/>
</dbReference>
<dbReference type="GO" id="GO:0005524">
    <property type="term" value="F:ATP binding"/>
    <property type="evidence" value="ECO:0007669"/>
    <property type="project" value="InterPro"/>
</dbReference>
<dbReference type="GO" id="GO:0004674">
    <property type="term" value="F:protein serine/threonine kinase activity"/>
    <property type="evidence" value="ECO:0007669"/>
    <property type="project" value="UniProtKB-UniRule"/>
</dbReference>
<evidence type="ECO:0000313" key="7">
    <source>
        <dbReference type="Proteomes" id="UP000326671"/>
    </source>
</evidence>
<evidence type="ECO:0000256" key="5">
    <source>
        <dbReference type="HAMAP-Rule" id="MF_00921"/>
    </source>
</evidence>
<proteinExistence type="inferred from homology"/>
<evidence type="ECO:0000313" key="6">
    <source>
        <dbReference type="EMBL" id="KAA9025726.1"/>
    </source>
</evidence>
<dbReference type="RefSeq" id="WP_150439381.1">
    <property type="nucleotide sequence ID" value="NZ_VYKL01000015.1"/>
</dbReference>
<keyword evidence="7" id="KW-1185">Reference proteome</keyword>
<gene>
    <name evidence="6" type="ORF">F4V44_07500</name>
</gene>
<dbReference type="InterPro" id="IPR005177">
    <property type="entry name" value="Kinase-pyrophosphorylase"/>
</dbReference>
<name>A0A5J5HT76_9BACI</name>
<dbReference type="OrthoDB" id="9782201at2"/>
<dbReference type="Pfam" id="PF03618">
    <property type="entry name" value="Kinase-PPPase"/>
    <property type="match status" value="1"/>
</dbReference>
<keyword evidence="2 5" id="KW-0808">Transferase</keyword>
<dbReference type="HAMAP" id="MF_00921">
    <property type="entry name" value="PDRP"/>
    <property type="match status" value="1"/>
</dbReference>
<dbReference type="EC" id="2.7.4.27" evidence="5"/>
<sequence>MKKGVSIILSEKEVVYVVSDSVGETAEFVVKAVATQFNGGYVDIRRHSYAEDKEDIEEVIAMARQTNSIIAYTIVIPQLKKYLDQRASEEGIMAVDLLNPLMESFMKRFKKEPNHQPKLLRKLDDEYFRRVEAIEFAVKYDDGRDPRGVMRADIVLIGVSRTSKTPLSMYLAHQGFKVANVPLVPEVSPPEELFKIPRNKCVGLVITPDKLNEIRKERLKALGLRSEANYASFERILVELEYSEKIMKRVGCPVINVSNKAVEETANLIIDILKSERSR</sequence>
<comment type="catalytic activity">
    <reaction evidence="5">
        <text>N(tele)-phospho-L-histidyl/O-phospho-L-threonyl-[pyruvate, phosphate dikinase] + phosphate + H(+) = N(tele)-phospho-L-histidyl/L-threonyl-[pyruvate, phosphate dikinase] + diphosphate</text>
        <dbReference type="Rhea" id="RHEA:43696"/>
        <dbReference type="Rhea" id="RHEA-COMP:10650"/>
        <dbReference type="Rhea" id="RHEA-COMP:10651"/>
        <dbReference type="ChEBI" id="CHEBI:15378"/>
        <dbReference type="ChEBI" id="CHEBI:30013"/>
        <dbReference type="ChEBI" id="CHEBI:33019"/>
        <dbReference type="ChEBI" id="CHEBI:43474"/>
        <dbReference type="ChEBI" id="CHEBI:61977"/>
        <dbReference type="ChEBI" id="CHEBI:83586"/>
        <dbReference type="EC" id="2.7.4.27"/>
    </reaction>
</comment>